<feature type="binding site" evidence="15">
    <location>
        <position position="403"/>
    </location>
    <ligand>
        <name>Zn(2+)</name>
        <dbReference type="ChEBI" id="CHEBI:29105"/>
        <label>2</label>
    </ligand>
</feature>
<dbReference type="GO" id="GO:0098552">
    <property type="term" value="C:side of membrane"/>
    <property type="evidence" value="ECO:0007669"/>
    <property type="project" value="UniProtKB-KW"/>
</dbReference>
<sequence length="549" mass="60915">MHKSVRTYMRWARCVNGQKCFFYRSLDNWLLTLVWEVLGLGKPLFPDQEKDPLFWNTWAQRTLENALKLQKLNQNPAKNLILFLGDGMGIPTVTAARILKGQLSGQSGEETQLEMDKFPFVALSKTYNTNAQVADSAGTATAYLCGVKANEGTVGVNAAAVRSQCNTTQGNEVTSILKWAKDAGKSVGIVTTTRVNHATPSAAYAHCVDRDWYSDGEMPAEALQAGCKDIARQLFENIPDIDVVMGGGRKYMFPKNQSDVEYPEEKKHFGTRKDGRNLVEEWNTRMKNKNSRYVWNRKELMSLNPNNLDYILGLFEPADMPYDLERNTETDPSLTEMVEVAIKVLRKNPMGYYLIVEGGRIDHGHHDGKAKQALYEAVEMDRAIGRAGLLTSIYDTMTVVTADHSHMFNFGGYTTRGNSIFGLAPMLSDVDQKPFTSILYGNGPGFKLISGMRENISTINYQETNYQAQAAVPLSSETHGGEDVAIFAKGPMAHLLHGVHEQNYIPHVMAYAACIGQNRDHCKSSSGASRVSPALPSLAALLTLTRLFC</sequence>
<dbReference type="PANTHER" id="PTHR11596:SF90">
    <property type="entry name" value="ALKALINE PHOSPHATASE"/>
    <property type="match status" value="1"/>
</dbReference>
<dbReference type="AlphaFoldDB" id="A0ABD0WPJ3"/>
<keyword evidence="11" id="KW-0472">Membrane</keyword>
<keyword evidence="12" id="KW-0325">Glycoprotein</keyword>
<keyword evidence="13" id="KW-0449">Lipoprotein</keyword>
<keyword evidence="19" id="KW-1185">Reference proteome</keyword>
<evidence type="ECO:0000256" key="10">
    <source>
        <dbReference type="ARBA" id="ARBA00022842"/>
    </source>
</evidence>
<organism evidence="18 19">
    <name type="scientific">Umbra pygmaea</name>
    <name type="common">Eastern mudminnow</name>
    <dbReference type="NCBI Taxonomy" id="75934"/>
    <lineage>
        <taxon>Eukaryota</taxon>
        <taxon>Metazoa</taxon>
        <taxon>Chordata</taxon>
        <taxon>Craniata</taxon>
        <taxon>Vertebrata</taxon>
        <taxon>Euteleostomi</taxon>
        <taxon>Actinopterygii</taxon>
        <taxon>Neopterygii</taxon>
        <taxon>Teleostei</taxon>
        <taxon>Protacanthopterygii</taxon>
        <taxon>Esociformes</taxon>
        <taxon>Umbridae</taxon>
        <taxon>Umbra</taxon>
    </lineage>
</organism>
<feature type="binding site" evidence="15">
    <location>
        <position position="86"/>
    </location>
    <ligand>
        <name>Zn(2+)</name>
        <dbReference type="ChEBI" id="CHEBI:29105"/>
        <label>2</label>
    </ligand>
</feature>
<evidence type="ECO:0000256" key="15">
    <source>
        <dbReference type="PIRSR" id="PIRSR601952-2"/>
    </source>
</evidence>
<evidence type="ECO:0000256" key="7">
    <source>
        <dbReference type="ARBA" id="ARBA00022723"/>
    </source>
</evidence>
<comment type="similarity">
    <text evidence="2 16">Belongs to the alkaline phosphatase family.</text>
</comment>
<feature type="binding site" evidence="15">
    <location>
        <position position="86"/>
    </location>
    <ligand>
        <name>Mg(2+)</name>
        <dbReference type="ChEBI" id="CHEBI:18420"/>
    </ligand>
</feature>
<comment type="cofactor">
    <cofactor evidence="15">
        <name>Mg(2+)</name>
        <dbReference type="ChEBI" id="CHEBI:18420"/>
    </cofactor>
    <text evidence="15">Binds 1 Mg(2+) ion.</text>
</comment>
<evidence type="ECO:0000256" key="5">
    <source>
        <dbReference type="ARBA" id="ARBA00022475"/>
    </source>
</evidence>
<protein>
    <recommendedName>
        <fullName evidence="4 17">Alkaline phosphatase</fullName>
        <ecNumber evidence="4 17">3.1.3.1</ecNumber>
    </recommendedName>
</protein>
<feature type="binding site" evidence="15">
    <location>
        <position position="357"/>
    </location>
    <ligand>
        <name>Mg(2+)</name>
        <dbReference type="ChEBI" id="CHEBI:18420"/>
    </ligand>
</feature>
<evidence type="ECO:0000256" key="6">
    <source>
        <dbReference type="ARBA" id="ARBA00022622"/>
    </source>
</evidence>
<dbReference type="FunFam" id="3.40.720.10:FF:000008">
    <property type="entry name" value="Alkaline phosphatase"/>
    <property type="match status" value="1"/>
</dbReference>
<keyword evidence="10 15" id="KW-0460">Magnesium</keyword>
<proteinExistence type="inferred from homology"/>
<evidence type="ECO:0000256" key="13">
    <source>
        <dbReference type="ARBA" id="ARBA00023288"/>
    </source>
</evidence>
<keyword evidence="7 15" id="KW-0479">Metal-binding</keyword>
<dbReference type="EC" id="3.1.3.1" evidence="4 17"/>
<evidence type="ECO:0000256" key="16">
    <source>
        <dbReference type="RuleBase" id="RU003946"/>
    </source>
</evidence>
<evidence type="ECO:0000256" key="14">
    <source>
        <dbReference type="PIRSR" id="PIRSR601952-1"/>
    </source>
</evidence>
<keyword evidence="5" id="KW-1003">Cell membrane</keyword>
<feature type="binding site" evidence="15">
    <location>
        <position position="197"/>
    </location>
    <ligand>
        <name>Mg(2+)</name>
        <dbReference type="ChEBI" id="CHEBI:18420"/>
    </ligand>
</feature>
<feature type="binding site" evidence="15">
    <location>
        <position position="479"/>
    </location>
    <ligand>
        <name>Zn(2+)</name>
        <dbReference type="ChEBI" id="CHEBI:29105"/>
        <label>2</label>
    </ligand>
</feature>
<evidence type="ECO:0000256" key="17">
    <source>
        <dbReference type="RuleBase" id="RU003947"/>
    </source>
</evidence>
<dbReference type="InterPro" id="IPR017850">
    <property type="entry name" value="Alkaline_phosphatase_core_sf"/>
</dbReference>
<dbReference type="Pfam" id="PF00245">
    <property type="entry name" value="Alk_phosphatase"/>
    <property type="match status" value="1"/>
</dbReference>
<comment type="catalytic activity">
    <reaction evidence="17">
        <text>a phosphate monoester + H2O = an alcohol + phosphate</text>
        <dbReference type="Rhea" id="RHEA:15017"/>
        <dbReference type="ChEBI" id="CHEBI:15377"/>
        <dbReference type="ChEBI" id="CHEBI:30879"/>
        <dbReference type="ChEBI" id="CHEBI:43474"/>
        <dbReference type="ChEBI" id="CHEBI:67140"/>
        <dbReference type="EC" id="3.1.3.1"/>
    </reaction>
</comment>
<evidence type="ECO:0000256" key="12">
    <source>
        <dbReference type="ARBA" id="ARBA00023180"/>
    </source>
</evidence>
<evidence type="ECO:0000256" key="11">
    <source>
        <dbReference type="ARBA" id="ARBA00023136"/>
    </source>
</evidence>
<comment type="cofactor">
    <cofactor evidence="15">
        <name>Zn(2+)</name>
        <dbReference type="ChEBI" id="CHEBI:29105"/>
    </cofactor>
    <text evidence="15">Binds 2 Zn(2+) ions.</text>
</comment>
<evidence type="ECO:0000256" key="3">
    <source>
        <dbReference type="ARBA" id="ARBA00011738"/>
    </source>
</evidence>
<keyword evidence="9 15" id="KW-0862">Zinc</keyword>
<dbReference type="GO" id="GO:0046872">
    <property type="term" value="F:metal ion binding"/>
    <property type="evidence" value="ECO:0007669"/>
    <property type="project" value="UniProtKB-KW"/>
</dbReference>
<feature type="binding site" evidence="15">
    <location>
        <position position="362"/>
    </location>
    <ligand>
        <name>Zn(2+)</name>
        <dbReference type="ChEBI" id="CHEBI:29105"/>
        <label>2</label>
    </ligand>
</feature>
<dbReference type="GO" id="GO:0004035">
    <property type="term" value="F:alkaline phosphatase activity"/>
    <property type="evidence" value="ECO:0007669"/>
    <property type="project" value="UniProtKB-EC"/>
</dbReference>
<dbReference type="Proteomes" id="UP001557470">
    <property type="component" value="Unassembled WGS sequence"/>
</dbReference>
<keyword evidence="6" id="KW-0336">GPI-anchor</keyword>
<evidence type="ECO:0000256" key="8">
    <source>
        <dbReference type="ARBA" id="ARBA00022801"/>
    </source>
</evidence>
<dbReference type="PANTHER" id="PTHR11596">
    <property type="entry name" value="ALKALINE PHOSPHATASE"/>
    <property type="match status" value="1"/>
</dbReference>
<dbReference type="GO" id="GO:0005886">
    <property type="term" value="C:plasma membrane"/>
    <property type="evidence" value="ECO:0007669"/>
    <property type="project" value="UniProtKB-SubCell"/>
</dbReference>
<dbReference type="InterPro" id="IPR018299">
    <property type="entry name" value="Alkaline_phosphatase_AS"/>
</dbReference>
<dbReference type="SMART" id="SM00098">
    <property type="entry name" value="alkPPc"/>
    <property type="match status" value="1"/>
</dbReference>
<feature type="binding site" evidence="15">
    <location>
        <position position="366"/>
    </location>
    <ligand>
        <name>Zn(2+)</name>
        <dbReference type="ChEBI" id="CHEBI:29105"/>
        <label>2</label>
    </ligand>
</feature>
<reference evidence="18 19" key="1">
    <citation type="submission" date="2024-06" db="EMBL/GenBank/DDBJ databases">
        <authorList>
            <person name="Pan Q."/>
            <person name="Wen M."/>
            <person name="Jouanno E."/>
            <person name="Zahm M."/>
            <person name="Klopp C."/>
            <person name="Cabau C."/>
            <person name="Louis A."/>
            <person name="Berthelot C."/>
            <person name="Parey E."/>
            <person name="Roest Crollius H."/>
            <person name="Montfort J."/>
            <person name="Robinson-Rechavi M."/>
            <person name="Bouchez O."/>
            <person name="Lampietro C."/>
            <person name="Lopez Roques C."/>
            <person name="Donnadieu C."/>
            <person name="Postlethwait J."/>
            <person name="Bobe J."/>
            <person name="Verreycken H."/>
            <person name="Guiguen Y."/>
        </authorList>
    </citation>
    <scope>NUCLEOTIDE SEQUENCE [LARGE SCALE GENOMIC DNA]</scope>
    <source>
        <strain evidence="18">Up_M1</strain>
        <tissue evidence="18">Testis</tissue>
    </source>
</reference>
<evidence type="ECO:0000256" key="2">
    <source>
        <dbReference type="ARBA" id="ARBA00005984"/>
    </source>
</evidence>
<dbReference type="EMBL" id="JAGEUA010000005">
    <property type="protein sequence ID" value="KAL0978495.1"/>
    <property type="molecule type" value="Genomic_DNA"/>
</dbReference>
<dbReference type="PROSITE" id="PS00123">
    <property type="entry name" value="ALKALINE_PHOSPHATASE"/>
    <property type="match status" value="1"/>
</dbReference>
<dbReference type="CDD" id="cd16012">
    <property type="entry name" value="ALP"/>
    <property type="match status" value="1"/>
</dbReference>
<evidence type="ECO:0000256" key="1">
    <source>
        <dbReference type="ARBA" id="ARBA00004609"/>
    </source>
</evidence>
<keyword evidence="8 17" id="KW-0378">Hydrolase</keyword>
<evidence type="ECO:0000313" key="18">
    <source>
        <dbReference type="EMBL" id="KAL0978495.1"/>
    </source>
</evidence>
<comment type="subcellular location">
    <subcellularLocation>
        <location evidence="1">Cell membrane</location>
        <topology evidence="1">Lipid-anchor</topology>
        <topology evidence="1">GPI-anchor</topology>
    </subcellularLocation>
</comment>
<comment type="subunit">
    <text evidence="3">Homodimer.</text>
</comment>
<evidence type="ECO:0000256" key="9">
    <source>
        <dbReference type="ARBA" id="ARBA00022833"/>
    </source>
</evidence>
<dbReference type="PRINTS" id="PR00113">
    <property type="entry name" value="ALKPHPHTASE"/>
</dbReference>
<dbReference type="SUPFAM" id="SSF53649">
    <property type="entry name" value="Alkaline phosphatase-like"/>
    <property type="match status" value="1"/>
</dbReference>
<gene>
    <name evidence="18" type="ORF">UPYG_G00171230</name>
</gene>
<comment type="caution">
    <text evidence="18">The sequence shown here is derived from an EMBL/GenBank/DDBJ whole genome shotgun (WGS) entry which is preliminary data.</text>
</comment>
<dbReference type="Gene3D" id="3.40.720.10">
    <property type="entry name" value="Alkaline Phosphatase, subunit A"/>
    <property type="match status" value="1"/>
</dbReference>
<dbReference type="InterPro" id="IPR001952">
    <property type="entry name" value="Alkaline_phosphatase"/>
</dbReference>
<feature type="binding site" evidence="15">
    <location>
        <position position="199"/>
    </location>
    <ligand>
        <name>Mg(2+)</name>
        <dbReference type="ChEBI" id="CHEBI:18420"/>
    </ligand>
</feature>
<feature type="active site" description="Phosphoserine intermediate" evidence="14">
    <location>
        <position position="136"/>
    </location>
</feature>
<evidence type="ECO:0000256" key="4">
    <source>
        <dbReference type="ARBA" id="ARBA00012647"/>
    </source>
</evidence>
<feature type="binding site" evidence="15">
    <location>
        <position position="404"/>
    </location>
    <ligand>
        <name>Zn(2+)</name>
        <dbReference type="ChEBI" id="CHEBI:29105"/>
        <label>2</label>
    </ligand>
</feature>
<accession>A0ABD0WPJ3</accession>
<name>A0ABD0WPJ3_UMBPY</name>
<evidence type="ECO:0000313" key="19">
    <source>
        <dbReference type="Proteomes" id="UP001557470"/>
    </source>
</evidence>